<name>A0A7I7XL42_9MYCO</name>
<evidence type="ECO:0000259" key="1">
    <source>
        <dbReference type="Pfam" id="PF22422"/>
    </source>
</evidence>
<dbReference type="Gene3D" id="1.50.10.10">
    <property type="match status" value="1"/>
</dbReference>
<feature type="domain" description="Mannosylglycerate hydrolase MGH1-like glycoside hydrolase" evidence="1">
    <location>
        <begin position="438"/>
        <end position="538"/>
    </location>
</feature>
<dbReference type="InterPro" id="IPR054491">
    <property type="entry name" value="MGH1-like_GH"/>
</dbReference>
<sequence>MAVSGHGAERQRIDGFGRLDLGLRRASDWYLWGPYLSERQWGTVREDYSADGDAWNYLPHDHARSRAYRWGEDGLAGWCDVEQRLCLALALWNGRDPILKERAFGLTGHEGNHGEDVKEYWWFRDAVPSHAWNTWRYHYPQQAFPYEDLIEENRNRSRLDPEYELLDTGIFDDDRYWVVDVAYAKGGPTDVLMTIEVTNVGPDADVLHVLPTLWWRNTWAWDDLSGPPEELVATSDATVGLTHPFLGPLELLCSTNHLGAEPTLLFCDNETNVARLFGAPPTSSWPKDGINDHVVTGADTVNPARRGTKCAAWYRLTVAPGETARLRLRLRPTGAEPEPSSALADDFTRVIETRRAEADEFYAGLTPAAASPDEAAVMRQAFAGLLWCKQFYYYDVARWLDGDPAQPPPPPNRKDIRNGKWRTFQALDVMSMPDTWEYPWFAAWDLAFQCVALTHVDPAFAKYQLSLLCREWFQHPNGALPAYEWDFGDVNPPVQAWAALEIFAIDGGRDIDFLSRIFDKLLVNFTWWVNREDVDGSNVFEGGFMGLDNIGPLNRSHLPIDGVLEQSDATGWMATYALWMAMIATILDLSGHRPAIDLVQKFLEHFAGIAEALDTVGVWDEQDGLFYDRVVMPDGSAVPLRVRSIAAVIPLLAVAVVDDEALDRTLVTNKRFADYLRRQQDRRDGGLAAGGILHARAGRGQTLIGVTSSDRVRRACAKLFDPQEFLSPNGLRSLSRYHRDHPYSIVIAGVRAGIDYEPAESTTAMFGGNSNWRGPVWFPLNYLIARALERYHEFFGADLEVEYPTGSGSSASLDVVAADLWQRLVGLFLVDGNGRRPCYGQVEKLQNDPRWRDGVLFHEYYDGDDGKGLGASHQTGWTALVADVIRRRHGTLATLGQVIADVTRKPTS</sequence>
<feature type="domain" description="Mannosylglycerate hydrolase MGH1-like glycoside hydrolase" evidence="1">
    <location>
        <begin position="705"/>
        <end position="875"/>
    </location>
</feature>
<evidence type="ECO:0000313" key="3">
    <source>
        <dbReference type="Proteomes" id="UP000466517"/>
    </source>
</evidence>
<accession>A0A7I7XL42</accession>
<gene>
    <name evidence="2" type="ORF">MMAD_41800</name>
</gene>
<dbReference type="SUPFAM" id="SSF48208">
    <property type="entry name" value="Six-hairpin glycosidases"/>
    <property type="match status" value="1"/>
</dbReference>
<dbReference type="GO" id="GO:0004573">
    <property type="term" value="F:Glc3Man9GlcNAc2 oligosaccharide glucosidase activity"/>
    <property type="evidence" value="ECO:0007669"/>
    <property type="project" value="InterPro"/>
</dbReference>
<organism evidence="2 3">
    <name type="scientific">Mycolicibacterium madagascariense</name>
    <dbReference type="NCBI Taxonomy" id="212765"/>
    <lineage>
        <taxon>Bacteria</taxon>
        <taxon>Bacillati</taxon>
        <taxon>Actinomycetota</taxon>
        <taxon>Actinomycetes</taxon>
        <taxon>Mycobacteriales</taxon>
        <taxon>Mycobacteriaceae</taxon>
        <taxon>Mycolicibacterium</taxon>
    </lineage>
</organism>
<protein>
    <submittedName>
        <fullName evidence="2">Glucosidase</fullName>
    </submittedName>
</protein>
<dbReference type="InterPro" id="IPR012341">
    <property type="entry name" value="6hp_glycosidase-like_sf"/>
</dbReference>
<dbReference type="GO" id="GO:0009311">
    <property type="term" value="P:oligosaccharide metabolic process"/>
    <property type="evidence" value="ECO:0007669"/>
    <property type="project" value="InterPro"/>
</dbReference>
<dbReference type="InterPro" id="IPR008928">
    <property type="entry name" value="6-hairpin_glycosidase_sf"/>
</dbReference>
<dbReference type="PANTHER" id="PTHR10412:SF10">
    <property type="entry name" value="GLYCOSYL HYDROLASE FAMILY 63 C-TERMINAL DOMAIN-CONTAINING PROTEIN"/>
    <property type="match status" value="1"/>
</dbReference>
<dbReference type="PANTHER" id="PTHR10412">
    <property type="entry name" value="MANNOSYL-OLIGOSACCHARIDE GLUCOSIDASE"/>
    <property type="match status" value="1"/>
</dbReference>
<proteinExistence type="predicted"/>
<dbReference type="AlphaFoldDB" id="A0A7I7XL42"/>
<dbReference type="Proteomes" id="UP000466517">
    <property type="component" value="Chromosome"/>
</dbReference>
<evidence type="ECO:0000313" key="2">
    <source>
        <dbReference type="EMBL" id="BBZ29885.1"/>
    </source>
</evidence>
<dbReference type="InterPro" id="IPR004888">
    <property type="entry name" value="Glycoside_hydrolase_63"/>
</dbReference>
<dbReference type="EMBL" id="AP022610">
    <property type="protein sequence ID" value="BBZ29885.1"/>
    <property type="molecule type" value="Genomic_DNA"/>
</dbReference>
<dbReference type="RefSeq" id="WP_197746957.1">
    <property type="nucleotide sequence ID" value="NZ_AP022610.1"/>
</dbReference>
<keyword evidence="3" id="KW-1185">Reference proteome</keyword>
<dbReference type="KEGG" id="mmag:MMAD_41800"/>
<dbReference type="Pfam" id="PF22422">
    <property type="entry name" value="MGH1-like_GH"/>
    <property type="match status" value="2"/>
</dbReference>
<reference evidence="2 3" key="1">
    <citation type="journal article" date="2019" name="Emerg. Microbes Infect.">
        <title>Comprehensive subspecies identification of 175 nontuberculous mycobacteria species based on 7547 genomic profiles.</title>
        <authorList>
            <person name="Matsumoto Y."/>
            <person name="Kinjo T."/>
            <person name="Motooka D."/>
            <person name="Nabeya D."/>
            <person name="Jung N."/>
            <person name="Uechi K."/>
            <person name="Horii T."/>
            <person name="Iida T."/>
            <person name="Fujita J."/>
            <person name="Nakamura S."/>
        </authorList>
    </citation>
    <scope>NUCLEOTIDE SEQUENCE [LARGE SCALE GENOMIC DNA]</scope>
    <source>
        <strain evidence="2 3">JCM 13574</strain>
    </source>
</reference>